<sequence length="60" mass="6997">MAHTMEMAAKMRAYPFSVTQIAHSHFPTTNTPLYSHQSLDTTYFFISVWFLELKSVWKGL</sequence>
<name>A0A0A8YFB0_ARUDO</name>
<proteinExistence type="predicted"/>
<evidence type="ECO:0000313" key="1">
    <source>
        <dbReference type="EMBL" id="JAD23950.1"/>
    </source>
</evidence>
<protein>
    <submittedName>
        <fullName evidence="1">Uncharacterized protein</fullName>
    </submittedName>
</protein>
<reference evidence="1" key="2">
    <citation type="journal article" date="2015" name="Data Brief">
        <title>Shoot transcriptome of the giant reed, Arundo donax.</title>
        <authorList>
            <person name="Barrero R.A."/>
            <person name="Guerrero F.D."/>
            <person name="Moolhuijzen P."/>
            <person name="Goolsby J.A."/>
            <person name="Tidwell J."/>
            <person name="Bellgard S.E."/>
            <person name="Bellgard M.I."/>
        </authorList>
    </citation>
    <scope>NUCLEOTIDE SEQUENCE</scope>
    <source>
        <tissue evidence="1">Shoot tissue taken approximately 20 cm above the soil surface</tissue>
    </source>
</reference>
<accession>A0A0A8YFB0</accession>
<dbReference type="EMBL" id="GBRH01273945">
    <property type="protein sequence ID" value="JAD23950.1"/>
    <property type="molecule type" value="Transcribed_RNA"/>
</dbReference>
<organism evidence="1">
    <name type="scientific">Arundo donax</name>
    <name type="common">Giant reed</name>
    <name type="synonym">Donax arundinaceus</name>
    <dbReference type="NCBI Taxonomy" id="35708"/>
    <lineage>
        <taxon>Eukaryota</taxon>
        <taxon>Viridiplantae</taxon>
        <taxon>Streptophyta</taxon>
        <taxon>Embryophyta</taxon>
        <taxon>Tracheophyta</taxon>
        <taxon>Spermatophyta</taxon>
        <taxon>Magnoliopsida</taxon>
        <taxon>Liliopsida</taxon>
        <taxon>Poales</taxon>
        <taxon>Poaceae</taxon>
        <taxon>PACMAD clade</taxon>
        <taxon>Arundinoideae</taxon>
        <taxon>Arundineae</taxon>
        <taxon>Arundo</taxon>
    </lineage>
</organism>
<reference evidence="1" key="1">
    <citation type="submission" date="2014-09" db="EMBL/GenBank/DDBJ databases">
        <authorList>
            <person name="Magalhaes I.L.F."/>
            <person name="Oliveira U."/>
            <person name="Santos F.R."/>
            <person name="Vidigal T.H.D.A."/>
            <person name="Brescovit A.D."/>
            <person name="Santos A.J."/>
        </authorList>
    </citation>
    <scope>NUCLEOTIDE SEQUENCE</scope>
    <source>
        <tissue evidence="1">Shoot tissue taken approximately 20 cm above the soil surface</tissue>
    </source>
</reference>
<dbReference type="AlphaFoldDB" id="A0A0A8YFB0"/>